<comment type="caution">
    <text evidence="2">The sequence shown here is derived from an EMBL/GenBank/DDBJ whole genome shotgun (WGS) entry which is preliminary data.</text>
</comment>
<dbReference type="GO" id="GO:0016853">
    <property type="term" value="F:isomerase activity"/>
    <property type="evidence" value="ECO:0007669"/>
    <property type="project" value="UniProtKB-KW"/>
</dbReference>
<feature type="chain" id="PRO_5040975572" evidence="1">
    <location>
        <begin position="21"/>
        <end position="774"/>
    </location>
</feature>
<reference evidence="2" key="2">
    <citation type="submission" date="2023-01" db="EMBL/GenBank/DDBJ databases">
        <title>Gilvimarinus xylanilyticus HB14 isolated from Caulerpa lentillifera aquaculture base in Hainan, China.</title>
        <authorList>
            <person name="Zhang Y.-J."/>
        </authorList>
    </citation>
    <scope>NUCLEOTIDE SEQUENCE</scope>
    <source>
        <strain evidence="2">HB14</strain>
    </source>
</reference>
<dbReference type="EMBL" id="JAMFTH010000006">
    <property type="protein sequence ID" value="MCP8900760.1"/>
    <property type="molecule type" value="Genomic_DNA"/>
</dbReference>
<dbReference type="InterPro" id="IPR010706">
    <property type="entry name" value="Fatty_acid_cis-trans_isomerase"/>
</dbReference>
<keyword evidence="3" id="KW-1185">Reference proteome</keyword>
<proteinExistence type="predicted"/>
<evidence type="ECO:0000313" key="3">
    <source>
        <dbReference type="Proteomes" id="UP001139319"/>
    </source>
</evidence>
<accession>A0A9X2HZ69</accession>
<evidence type="ECO:0000313" key="2">
    <source>
        <dbReference type="EMBL" id="MCP8900760.1"/>
    </source>
</evidence>
<reference evidence="2" key="1">
    <citation type="submission" date="2022-05" db="EMBL/GenBank/DDBJ databases">
        <authorList>
            <person name="Sun H.-N."/>
        </authorList>
    </citation>
    <scope>NUCLEOTIDE SEQUENCE</scope>
    <source>
        <strain evidence="2">HB14</strain>
    </source>
</reference>
<dbReference type="RefSeq" id="WP_253969051.1">
    <property type="nucleotide sequence ID" value="NZ_JAMFTH010000006.1"/>
</dbReference>
<dbReference type="AlphaFoldDB" id="A0A9X2HZ69"/>
<name>A0A9X2HZ69_9GAMM</name>
<gene>
    <name evidence="2" type="ORF">M6D89_15735</name>
</gene>
<dbReference type="Pfam" id="PF06934">
    <property type="entry name" value="CTI"/>
    <property type="match status" value="1"/>
</dbReference>
<protein>
    <submittedName>
        <fullName evidence="2">Fatty acid cis/trans isomerase</fullName>
    </submittedName>
</protein>
<keyword evidence="2" id="KW-0413">Isomerase</keyword>
<organism evidence="2 3">
    <name type="scientific">Gilvimarinus xylanilyticus</name>
    <dbReference type="NCBI Taxonomy" id="2944139"/>
    <lineage>
        <taxon>Bacteria</taxon>
        <taxon>Pseudomonadati</taxon>
        <taxon>Pseudomonadota</taxon>
        <taxon>Gammaproteobacteria</taxon>
        <taxon>Cellvibrionales</taxon>
        <taxon>Cellvibrionaceae</taxon>
        <taxon>Gilvimarinus</taxon>
    </lineage>
</organism>
<keyword evidence="1" id="KW-0732">Signal</keyword>
<sequence>MKNRSIALILFLLSGCVAIGASSLDTRFGKPEPREMSSGKDASHYQSEVKPLIEARCTVCHGCYDAPCQLKMDADLGLLRGASKEKVYDGTRLFGAELTRLFTDADSTRQWREKDFYPVLNERQNTPKANLEGSVMARMLKLKQAHPLPEGEVLPESFDFSTDREQYCPTVEEFEDFAQDYPLWGMPYGLPGLPEQEQDKLLSWVRTGASFGAQPAVPAELLPHLERWEDFFNGPSLRAQLVNRYLYEHLFLASLRFENAPDVTFKLVRSSTPPGQPIKRITTRRPFDDPKVERVYYRLWHDPSSRLAKTFMPYALNHERMDKWQRWFYDADYMVSKLPGYGAEVAANPFASFAQLPIDSRYRFLLDEAEFTIMNFIKGPVCRGQIALNVIEDHFWVFFVSPNTMNPVTDGEFFERNADHLRLPAEAGNTFRPVSRWMEYASLQEGYLKAKAEYIRERADRLGRIDMQLIWDGSGHNDNSALTILRHNDSASVVRGMIGPNPKTAWLIDYPLLERIHYLLVAGFDVYGNVSHQLLSRLYMDFLRIEGEMNFVALLPETEQNAIIKSWYRGAEDDINSYLNRYLDQLPPTQVVDYQTDTPKAELLQALAQHVAPSQADSPHIAPLQWPEPLAKALGQLQSTQGVAASLMPEASVLLMPDEGVFSLMRTSAHSNVASLFSEQDRRRPQEDQLVVTAGIVPAYPNTFWRVDKGQLPQFIAQVQKLETEADYRRLKESFGIGRNHPQFWEISDQIHRDFAQQQPASAGLLDYNRLENR</sequence>
<feature type="signal peptide" evidence="1">
    <location>
        <begin position="1"/>
        <end position="20"/>
    </location>
</feature>
<evidence type="ECO:0000256" key="1">
    <source>
        <dbReference type="SAM" id="SignalP"/>
    </source>
</evidence>
<dbReference type="Proteomes" id="UP001139319">
    <property type="component" value="Unassembled WGS sequence"/>
</dbReference>
<dbReference type="PROSITE" id="PS51257">
    <property type="entry name" value="PROKAR_LIPOPROTEIN"/>
    <property type="match status" value="1"/>
</dbReference>